<sequence>MTKNFTLSMIFIICYTVTLRAQTNKSALSKQHAASTLLKTFKDKNGEIIGSLYVDYIKKNIFKHLYIVKEQAGKVTDTLYQVKNNVLFRKETVDVQVSGEDFYGYKMVQIKPYYFEIVMIDKHGTGISDYLTINWNVKKKRFELVKTP</sequence>
<evidence type="ECO:0008006" key="3">
    <source>
        <dbReference type="Google" id="ProtNLM"/>
    </source>
</evidence>
<accession>A0ABR7WYW4</accession>
<name>A0ABR7WYW4_9SPHI</name>
<evidence type="ECO:0000313" key="1">
    <source>
        <dbReference type="EMBL" id="MBD1367478.1"/>
    </source>
</evidence>
<proteinExistence type="predicted"/>
<protein>
    <recommendedName>
        <fullName evidence="3">DUF4783 domain-containing protein</fullName>
    </recommendedName>
</protein>
<keyword evidence="2" id="KW-1185">Reference proteome</keyword>
<evidence type="ECO:0000313" key="2">
    <source>
        <dbReference type="Proteomes" id="UP000606600"/>
    </source>
</evidence>
<organism evidence="1 2">
    <name type="scientific">Mucilaginibacter pankratovii</name>
    <dbReference type="NCBI Taxonomy" id="2772110"/>
    <lineage>
        <taxon>Bacteria</taxon>
        <taxon>Pseudomonadati</taxon>
        <taxon>Bacteroidota</taxon>
        <taxon>Sphingobacteriia</taxon>
        <taxon>Sphingobacteriales</taxon>
        <taxon>Sphingobacteriaceae</taxon>
        <taxon>Mucilaginibacter</taxon>
    </lineage>
</organism>
<dbReference type="EMBL" id="JACWMY010000021">
    <property type="protein sequence ID" value="MBD1367478.1"/>
    <property type="molecule type" value="Genomic_DNA"/>
</dbReference>
<dbReference type="Proteomes" id="UP000606600">
    <property type="component" value="Unassembled WGS sequence"/>
</dbReference>
<reference evidence="1 2" key="1">
    <citation type="submission" date="2020-09" db="EMBL/GenBank/DDBJ databases">
        <title>Novel species of Mucilaginibacter isolated from a glacier on the Tibetan Plateau.</title>
        <authorList>
            <person name="Liu Q."/>
            <person name="Xin Y.-H."/>
        </authorList>
    </citation>
    <scope>NUCLEOTIDE SEQUENCE [LARGE SCALE GENOMIC DNA]</scope>
    <source>
        <strain evidence="1 2">ZT4R22</strain>
    </source>
</reference>
<comment type="caution">
    <text evidence="1">The sequence shown here is derived from an EMBL/GenBank/DDBJ whole genome shotgun (WGS) entry which is preliminary data.</text>
</comment>
<gene>
    <name evidence="1" type="ORF">IDJ77_26950</name>
</gene>
<dbReference type="RefSeq" id="WP_191192111.1">
    <property type="nucleotide sequence ID" value="NZ_JACWMY010000021.1"/>
</dbReference>